<proteinExistence type="predicted"/>
<accession>A0A9P6SUB8</accession>
<sequence length="86" mass="9250">MSPRQHTTGATSISIAASMTNKMARQSQQQKDYSPSVLRSMKQLASLPDEASLSSLPHGAMTRSHTDSPPKLQQMSGSAQAVRPIQ</sequence>
<dbReference type="Proteomes" id="UP000749646">
    <property type="component" value="Unassembled WGS sequence"/>
</dbReference>
<dbReference type="AlphaFoldDB" id="A0A9P6SUB8"/>
<organism evidence="2 3">
    <name type="scientific">Modicella reniformis</name>
    <dbReference type="NCBI Taxonomy" id="1440133"/>
    <lineage>
        <taxon>Eukaryota</taxon>
        <taxon>Fungi</taxon>
        <taxon>Fungi incertae sedis</taxon>
        <taxon>Mucoromycota</taxon>
        <taxon>Mortierellomycotina</taxon>
        <taxon>Mortierellomycetes</taxon>
        <taxon>Mortierellales</taxon>
        <taxon>Mortierellaceae</taxon>
        <taxon>Modicella</taxon>
    </lineage>
</organism>
<evidence type="ECO:0000313" key="3">
    <source>
        <dbReference type="Proteomes" id="UP000749646"/>
    </source>
</evidence>
<gene>
    <name evidence="2" type="ORF">BGZ65_000805</name>
</gene>
<protein>
    <submittedName>
        <fullName evidence="2">Uncharacterized protein</fullName>
    </submittedName>
</protein>
<feature type="compositionally biased region" description="Polar residues" evidence="1">
    <location>
        <begin position="1"/>
        <end position="33"/>
    </location>
</feature>
<dbReference type="EMBL" id="JAAAHW010000286">
    <property type="protein sequence ID" value="KAG0004170.1"/>
    <property type="molecule type" value="Genomic_DNA"/>
</dbReference>
<feature type="non-terminal residue" evidence="2">
    <location>
        <position position="86"/>
    </location>
</feature>
<feature type="region of interest" description="Disordered" evidence="1">
    <location>
        <begin position="1"/>
        <end position="86"/>
    </location>
</feature>
<evidence type="ECO:0000313" key="2">
    <source>
        <dbReference type="EMBL" id="KAG0004170.1"/>
    </source>
</evidence>
<evidence type="ECO:0000256" key="1">
    <source>
        <dbReference type="SAM" id="MobiDB-lite"/>
    </source>
</evidence>
<name>A0A9P6SUB8_9FUNG</name>
<keyword evidence="3" id="KW-1185">Reference proteome</keyword>
<reference evidence="2" key="1">
    <citation type="journal article" date="2020" name="Fungal Divers.">
        <title>Resolving the Mortierellaceae phylogeny through synthesis of multi-gene phylogenetics and phylogenomics.</title>
        <authorList>
            <person name="Vandepol N."/>
            <person name="Liber J."/>
            <person name="Desiro A."/>
            <person name="Na H."/>
            <person name="Kennedy M."/>
            <person name="Barry K."/>
            <person name="Grigoriev I.V."/>
            <person name="Miller A.N."/>
            <person name="O'Donnell K."/>
            <person name="Stajich J.E."/>
            <person name="Bonito G."/>
        </authorList>
    </citation>
    <scope>NUCLEOTIDE SEQUENCE</scope>
    <source>
        <strain evidence="2">MES-2147</strain>
    </source>
</reference>
<comment type="caution">
    <text evidence="2">The sequence shown here is derived from an EMBL/GenBank/DDBJ whole genome shotgun (WGS) entry which is preliminary data.</text>
</comment>